<sequence length="322" mass="33126">MENRTGMPGTPRGPEEPGVTGPQPYAPHAEPPAPAAGPAQPPPYPSEATGGPIPGPPSGGAARPDTVLDGPAGMTGRETSGVQVRISSRRARNRAAREEPARNGRRNGIVAAAAIATAAVLVTGGLLLMPGSDESGGPAPRAGGEATSSPARAKLPRAGRPLEVGTADGSRYRIAAVGVGTAAGAAPQSGSQAQAGGRRAYVEYVLSNPSRQKALLDFPGDVFVRRALLPSASRARCVWQTGVPEDMCTPPIKSEVVRPLAGGPLLAGDGDDRYLPPGGAYLVRATVDVPVLKGLKARDLRLYVWKKLYVEDQVARRAPFPS</sequence>
<name>A0A7W3QQV4_ACTNM</name>
<gene>
    <name evidence="3" type="ORF">HNR61_007384</name>
</gene>
<dbReference type="Proteomes" id="UP000572680">
    <property type="component" value="Unassembled WGS sequence"/>
</dbReference>
<dbReference type="AlphaFoldDB" id="A0A7W3QQV4"/>
<proteinExistence type="predicted"/>
<evidence type="ECO:0000256" key="2">
    <source>
        <dbReference type="SAM" id="Phobius"/>
    </source>
</evidence>
<feature type="region of interest" description="Disordered" evidence="1">
    <location>
        <begin position="132"/>
        <end position="154"/>
    </location>
</feature>
<accession>A0A7W3QQV4</accession>
<feature type="region of interest" description="Disordered" evidence="1">
    <location>
        <begin position="1"/>
        <end position="102"/>
    </location>
</feature>
<keyword evidence="4" id="KW-1185">Reference proteome</keyword>
<keyword evidence="2" id="KW-1133">Transmembrane helix</keyword>
<evidence type="ECO:0000313" key="3">
    <source>
        <dbReference type="EMBL" id="MBA8955708.1"/>
    </source>
</evidence>
<keyword evidence="2" id="KW-0812">Transmembrane</keyword>
<dbReference type="EMBL" id="JACJIA010000012">
    <property type="protein sequence ID" value="MBA8955708.1"/>
    <property type="molecule type" value="Genomic_DNA"/>
</dbReference>
<feature type="compositionally biased region" description="Polar residues" evidence="1">
    <location>
        <begin position="77"/>
        <end position="86"/>
    </location>
</feature>
<protein>
    <submittedName>
        <fullName evidence="3">Uncharacterized protein</fullName>
    </submittedName>
</protein>
<reference evidence="3 4" key="1">
    <citation type="submission" date="2020-08" db="EMBL/GenBank/DDBJ databases">
        <title>Genomic Encyclopedia of Type Strains, Phase IV (KMG-IV): sequencing the most valuable type-strain genomes for metagenomic binning, comparative biology and taxonomic classification.</title>
        <authorList>
            <person name="Goeker M."/>
        </authorList>
    </citation>
    <scope>NUCLEOTIDE SEQUENCE [LARGE SCALE GENOMIC DNA]</scope>
    <source>
        <strain evidence="3 4">DSM 44197</strain>
    </source>
</reference>
<evidence type="ECO:0000256" key="1">
    <source>
        <dbReference type="SAM" id="MobiDB-lite"/>
    </source>
</evidence>
<keyword evidence="2" id="KW-0472">Membrane</keyword>
<feature type="compositionally biased region" description="Pro residues" evidence="1">
    <location>
        <begin position="29"/>
        <end position="45"/>
    </location>
</feature>
<evidence type="ECO:0000313" key="4">
    <source>
        <dbReference type="Proteomes" id="UP000572680"/>
    </source>
</evidence>
<feature type="transmembrane region" description="Helical" evidence="2">
    <location>
        <begin position="109"/>
        <end position="129"/>
    </location>
</feature>
<dbReference type="RefSeq" id="WP_182847665.1">
    <property type="nucleotide sequence ID" value="NZ_BAAALP010000045.1"/>
</dbReference>
<comment type="caution">
    <text evidence="3">The sequence shown here is derived from an EMBL/GenBank/DDBJ whole genome shotgun (WGS) entry which is preliminary data.</text>
</comment>
<organism evidence="3 4">
    <name type="scientific">Actinomadura namibiensis</name>
    <dbReference type="NCBI Taxonomy" id="182080"/>
    <lineage>
        <taxon>Bacteria</taxon>
        <taxon>Bacillati</taxon>
        <taxon>Actinomycetota</taxon>
        <taxon>Actinomycetes</taxon>
        <taxon>Streptosporangiales</taxon>
        <taxon>Thermomonosporaceae</taxon>
        <taxon>Actinomadura</taxon>
    </lineage>
</organism>